<sequence>MQTLVRCCGVTATYDGLQTAGHRHPCDLKAVLLWLVSTTFPNDTPSFPRVAYLCAGFKAEETYICQRGIGVGSVHDVPRSCRVSGHDLVHNMAPENTS</sequence>
<dbReference type="GeneID" id="19123949"/>
<organism evidence="1 2">
    <name type="scientific">Bipolaris oryzae ATCC 44560</name>
    <dbReference type="NCBI Taxonomy" id="930090"/>
    <lineage>
        <taxon>Eukaryota</taxon>
        <taxon>Fungi</taxon>
        <taxon>Dikarya</taxon>
        <taxon>Ascomycota</taxon>
        <taxon>Pezizomycotina</taxon>
        <taxon>Dothideomycetes</taxon>
        <taxon>Pleosporomycetidae</taxon>
        <taxon>Pleosporales</taxon>
        <taxon>Pleosporineae</taxon>
        <taxon>Pleosporaceae</taxon>
        <taxon>Bipolaris</taxon>
    </lineage>
</organism>
<dbReference type="OrthoDB" id="10347591at2759"/>
<accession>W6YTK3</accession>
<gene>
    <name evidence="1" type="ORF">COCMIDRAFT_40836</name>
</gene>
<dbReference type="RefSeq" id="XP_007692565.1">
    <property type="nucleotide sequence ID" value="XM_007694375.1"/>
</dbReference>
<keyword evidence="2" id="KW-1185">Reference proteome</keyword>
<reference evidence="1 2" key="1">
    <citation type="journal article" date="2013" name="PLoS Genet.">
        <title>Comparative genome structure, secondary metabolite, and effector coding capacity across Cochliobolus pathogens.</title>
        <authorList>
            <person name="Condon B.J."/>
            <person name="Leng Y."/>
            <person name="Wu D."/>
            <person name="Bushley K.E."/>
            <person name="Ohm R.A."/>
            <person name="Otillar R."/>
            <person name="Martin J."/>
            <person name="Schackwitz W."/>
            <person name="Grimwood J."/>
            <person name="MohdZainudin N."/>
            <person name="Xue C."/>
            <person name="Wang R."/>
            <person name="Manning V.A."/>
            <person name="Dhillon B."/>
            <person name="Tu Z.J."/>
            <person name="Steffenson B.J."/>
            <person name="Salamov A."/>
            <person name="Sun H."/>
            <person name="Lowry S."/>
            <person name="LaButti K."/>
            <person name="Han J."/>
            <person name="Copeland A."/>
            <person name="Lindquist E."/>
            <person name="Barry K."/>
            <person name="Schmutz J."/>
            <person name="Baker S.E."/>
            <person name="Ciuffetti L.M."/>
            <person name="Grigoriev I.V."/>
            <person name="Zhong S."/>
            <person name="Turgeon B.G."/>
        </authorList>
    </citation>
    <scope>NUCLEOTIDE SEQUENCE [LARGE SCALE GENOMIC DNA]</scope>
    <source>
        <strain evidence="1 2">ATCC 44560</strain>
    </source>
</reference>
<evidence type="ECO:0000313" key="1">
    <source>
        <dbReference type="EMBL" id="EUC40920.1"/>
    </source>
</evidence>
<dbReference type="HOGENOM" id="CLU_2333338_0_0_1"/>
<protein>
    <submittedName>
        <fullName evidence="1">Uncharacterized protein</fullName>
    </submittedName>
</protein>
<evidence type="ECO:0000313" key="2">
    <source>
        <dbReference type="Proteomes" id="UP000054032"/>
    </source>
</evidence>
<dbReference type="Proteomes" id="UP000054032">
    <property type="component" value="Unassembled WGS sequence"/>
</dbReference>
<proteinExistence type="predicted"/>
<dbReference type="EMBL" id="KI964131">
    <property type="protein sequence ID" value="EUC40920.1"/>
    <property type="molecule type" value="Genomic_DNA"/>
</dbReference>
<name>W6YTK3_COCMI</name>
<dbReference type="AlphaFoldDB" id="W6YTK3"/>
<dbReference type="KEGG" id="bor:COCMIDRAFT_40836"/>